<accession>A0AAE5TXK5</accession>
<sequence>MASVPFGQLDGEIRFNGEFVAWKDAKIYVLTHGLHNASAVFEGERAYGC</sequence>
<dbReference type="AlphaFoldDB" id="A0AAE5TXK5"/>
<organism evidence="2 3">
    <name type="scientific">Rhizobium acidisoli</name>
    <dbReference type="NCBI Taxonomy" id="1538158"/>
    <lineage>
        <taxon>Bacteria</taxon>
        <taxon>Pseudomonadati</taxon>
        <taxon>Pseudomonadota</taxon>
        <taxon>Alphaproteobacteria</taxon>
        <taxon>Hyphomicrobiales</taxon>
        <taxon>Rhizobiaceae</taxon>
        <taxon>Rhizobium/Agrobacterium group</taxon>
        <taxon>Rhizobium</taxon>
    </lineage>
</organism>
<dbReference type="InterPro" id="IPR043131">
    <property type="entry name" value="BCAT-like_N"/>
</dbReference>
<gene>
    <name evidence="2" type="ORF">CO657_14065</name>
</gene>
<dbReference type="GO" id="GO:0008483">
    <property type="term" value="F:transaminase activity"/>
    <property type="evidence" value="ECO:0007669"/>
    <property type="project" value="UniProtKB-KW"/>
</dbReference>
<dbReference type="InterPro" id="IPR036038">
    <property type="entry name" value="Aminotransferase-like"/>
</dbReference>
<evidence type="ECO:0000313" key="2">
    <source>
        <dbReference type="EMBL" id="QAS79124.1"/>
    </source>
</evidence>
<reference evidence="2 3" key="1">
    <citation type="submission" date="2019-01" db="EMBL/GenBank/DDBJ databases">
        <title>Genomic insights into the origins and evolution of symbiotic genes in the Phaseolus vulgaris microsymbionts.</title>
        <authorList>
            <person name="Tong W."/>
        </authorList>
    </citation>
    <scope>NUCLEOTIDE SEQUENCE [LARGE SCALE GENOMIC DNA]</scope>
    <source>
        <strain evidence="2 3">FH23</strain>
    </source>
</reference>
<protein>
    <recommendedName>
        <fullName evidence="1">Probable branched-chain-amino-acid aminotransferase</fullName>
    </recommendedName>
</protein>
<keyword evidence="2" id="KW-0808">Transferase</keyword>
<proteinExistence type="predicted"/>
<dbReference type="Gene3D" id="3.30.470.10">
    <property type="match status" value="1"/>
</dbReference>
<dbReference type="Proteomes" id="UP000220927">
    <property type="component" value="Chromosome"/>
</dbReference>
<dbReference type="SUPFAM" id="SSF56752">
    <property type="entry name" value="D-aminoacid aminotransferase-like PLP-dependent enzymes"/>
    <property type="match status" value="1"/>
</dbReference>
<dbReference type="KEGG" id="rad:CO657_14065"/>
<evidence type="ECO:0000256" key="1">
    <source>
        <dbReference type="ARBA" id="ARBA00014472"/>
    </source>
</evidence>
<keyword evidence="2" id="KW-0032">Aminotransferase</keyword>
<name>A0AAE5TXK5_9HYPH</name>
<keyword evidence="3" id="KW-1185">Reference proteome</keyword>
<evidence type="ECO:0000313" key="3">
    <source>
        <dbReference type="Proteomes" id="UP000220927"/>
    </source>
</evidence>
<dbReference type="EMBL" id="CP034998">
    <property type="protein sequence ID" value="QAS79124.1"/>
    <property type="molecule type" value="Genomic_DNA"/>
</dbReference>